<dbReference type="AlphaFoldDB" id="A0A6G4QVL3"/>
<gene>
    <name evidence="8" type="primary">trbL</name>
    <name evidence="8" type="ORF">G5B46_06670</name>
</gene>
<reference evidence="8" key="1">
    <citation type="submission" date="2020-02" db="EMBL/GenBank/DDBJ databases">
        <authorList>
            <person name="Gao J."/>
            <person name="Sun J."/>
        </authorList>
    </citation>
    <scope>NUCLEOTIDE SEQUENCE</scope>
    <source>
        <strain evidence="8">602-2</strain>
    </source>
</reference>
<name>A0A6G4QVL3_9CAUL</name>
<evidence type="ECO:0000256" key="5">
    <source>
        <dbReference type="ARBA" id="ARBA00023136"/>
    </source>
</evidence>
<evidence type="ECO:0000256" key="7">
    <source>
        <dbReference type="SAM" id="Phobius"/>
    </source>
</evidence>
<comment type="subcellular location">
    <subcellularLocation>
        <location evidence="1">Membrane</location>
        <topology evidence="1">Multi-pass membrane protein</topology>
    </subcellularLocation>
</comment>
<organism evidence="8">
    <name type="scientific">Caulobacter sp. 602-2</name>
    <dbReference type="NCBI Taxonomy" id="2710887"/>
    <lineage>
        <taxon>Bacteria</taxon>
        <taxon>Pseudomonadati</taxon>
        <taxon>Pseudomonadota</taxon>
        <taxon>Alphaproteobacteria</taxon>
        <taxon>Caulobacterales</taxon>
        <taxon>Caulobacteraceae</taxon>
        <taxon>Caulobacter</taxon>
    </lineage>
</organism>
<feature type="transmembrane region" description="Helical" evidence="7">
    <location>
        <begin position="243"/>
        <end position="265"/>
    </location>
</feature>
<keyword evidence="3 7" id="KW-0812">Transmembrane</keyword>
<feature type="transmembrane region" description="Helical" evidence="7">
    <location>
        <begin position="210"/>
        <end position="231"/>
    </location>
</feature>
<feature type="transmembrane region" description="Helical" evidence="7">
    <location>
        <begin position="63"/>
        <end position="83"/>
    </location>
</feature>
<feature type="transmembrane region" description="Helical" evidence="7">
    <location>
        <begin position="32"/>
        <end position="51"/>
    </location>
</feature>
<dbReference type="EMBL" id="JAAKGT010000002">
    <property type="protein sequence ID" value="NGM49285.1"/>
    <property type="molecule type" value="Genomic_DNA"/>
</dbReference>
<dbReference type="InterPro" id="IPR014150">
    <property type="entry name" value="Conjugal_tfr_TrbL"/>
</dbReference>
<dbReference type="NCBIfam" id="NF010449">
    <property type="entry name" value="PRK13875.1"/>
    <property type="match status" value="1"/>
</dbReference>
<evidence type="ECO:0000256" key="6">
    <source>
        <dbReference type="SAM" id="MobiDB-lite"/>
    </source>
</evidence>
<evidence type="ECO:0000256" key="1">
    <source>
        <dbReference type="ARBA" id="ARBA00004141"/>
    </source>
</evidence>
<sequence>MDIAPDLNVIDRLLAAYSTYIDSGFGLVRPSVGALSNILIALDVTLAAIWWLNEGDSNVLGRLIKKVVYIGTFAFILINFQTLSDVVFRSFASLGITAGGGGVSSADLLRPGRIAGVGFSAAHPLLEKANELTGFPEMFVHAPTIALLLLSWLLIVLAFFVMSIQLLVTILEFKLTSLAGFTLVPFAFWSKSSFLAERVLGNVVASGVKVMVLAIIVGIGAGFFDQFVGLLGENPSLSDGMTLVLAALTLTAMSIFGPSIASGLVSGAPQLGAGAAVGTAAGAAMLVGGGAALGARALAGAAAGGMAAMRAGTALGAAASSSYQLAQATSGATGAAGMRAGLSGVAQAAGGAASNTVSDLADRARRSLGESAAKGRRAAWRATGGTSPVSGGGPDPAPAASGAASDATPPAWAQRMRPRSSSDMGRHAVVQTIKEGDRQGGAANPDISSKEP</sequence>
<feature type="transmembrane region" description="Helical" evidence="7">
    <location>
        <begin position="173"/>
        <end position="190"/>
    </location>
</feature>
<dbReference type="RefSeq" id="WP_346764881.1">
    <property type="nucleotide sequence ID" value="NZ_JAAKGT010000002.1"/>
</dbReference>
<keyword evidence="5 7" id="KW-0472">Membrane</keyword>
<dbReference type="GO" id="GO:0016020">
    <property type="term" value="C:membrane"/>
    <property type="evidence" value="ECO:0007669"/>
    <property type="project" value="UniProtKB-SubCell"/>
</dbReference>
<feature type="compositionally biased region" description="Low complexity" evidence="6">
    <location>
        <begin position="398"/>
        <end position="411"/>
    </location>
</feature>
<keyword evidence="4 7" id="KW-1133">Transmembrane helix</keyword>
<protein>
    <submittedName>
        <fullName evidence="8">P-type conjugative transfer protein TrbL</fullName>
    </submittedName>
</protein>
<feature type="transmembrane region" description="Helical" evidence="7">
    <location>
        <begin position="138"/>
        <end position="161"/>
    </location>
</feature>
<comment type="similarity">
    <text evidence="2">Belongs to the TrbL/VirB6 family.</text>
</comment>
<evidence type="ECO:0000256" key="2">
    <source>
        <dbReference type="ARBA" id="ARBA00007802"/>
    </source>
</evidence>
<feature type="region of interest" description="Disordered" evidence="6">
    <location>
        <begin position="368"/>
        <end position="452"/>
    </location>
</feature>
<evidence type="ECO:0000313" key="8">
    <source>
        <dbReference type="EMBL" id="NGM49285.1"/>
    </source>
</evidence>
<evidence type="ECO:0000256" key="4">
    <source>
        <dbReference type="ARBA" id="ARBA00022989"/>
    </source>
</evidence>
<evidence type="ECO:0000256" key="3">
    <source>
        <dbReference type="ARBA" id="ARBA00022692"/>
    </source>
</evidence>
<dbReference type="NCBIfam" id="TIGR02783">
    <property type="entry name" value="TrbL_P"/>
    <property type="match status" value="1"/>
</dbReference>
<proteinExistence type="inferred from homology"/>
<accession>A0A6G4QVL3</accession>
<dbReference type="InterPro" id="IPR007688">
    <property type="entry name" value="Conjugal_tfr_TrbL/VirB6"/>
</dbReference>
<dbReference type="GO" id="GO:0030255">
    <property type="term" value="P:protein secretion by the type IV secretion system"/>
    <property type="evidence" value="ECO:0007669"/>
    <property type="project" value="InterPro"/>
</dbReference>
<comment type="caution">
    <text evidence="8">The sequence shown here is derived from an EMBL/GenBank/DDBJ whole genome shotgun (WGS) entry which is preliminary data.</text>
</comment>
<feature type="transmembrane region" description="Helical" evidence="7">
    <location>
        <begin position="271"/>
        <end position="293"/>
    </location>
</feature>
<dbReference type="Pfam" id="PF04610">
    <property type="entry name" value="TrbL"/>
    <property type="match status" value="1"/>
</dbReference>